<evidence type="ECO:0000256" key="8">
    <source>
        <dbReference type="HAMAP-Rule" id="MF_00835"/>
    </source>
</evidence>
<organism evidence="10 11">
    <name type="scientific">Providencia burhodogranariea DSM 19968</name>
    <dbReference type="NCBI Taxonomy" id="1141662"/>
    <lineage>
        <taxon>Bacteria</taxon>
        <taxon>Pseudomonadati</taxon>
        <taxon>Pseudomonadota</taxon>
        <taxon>Gammaproteobacteria</taxon>
        <taxon>Enterobacterales</taxon>
        <taxon>Morganellaceae</taxon>
        <taxon>Providencia</taxon>
    </lineage>
</organism>
<proteinExistence type="inferred from homology"/>
<dbReference type="PATRIC" id="fig|1141662.3.peg.2061"/>
<dbReference type="PANTHER" id="PTHR43861">
    <property type="entry name" value="TRANS-ACONITATE 2-METHYLTRANSFERASE-RELATED"/>
    <property type="match status" value="1"/>
</dbReference>
<keyword evidence="7 8" id="KW-0093">Biotin biosynthesis</keyword>
<dbReference type="EMBL" id="AKKL01000024">
    <property type="protein sequence ID" value="EKT61778.1"/>
    <property type="molecule type" value="Genomic_DNA"/>
</dbReference>
<evidence type="ECO:0000313" key="11">
    <source>
        <dbReference type="Proteomes" id="UP000009336"/>
    </source>
</evidence>
<evidence type="ECO:0000259" key="9">
    <source>
        <dbReference type="Pfam" id="PF08241"/>
    </source>
</evidence>
<reference evidence="10 11" key="1">
    <citation type="journal article" date="2012" name="BMC Genomics">
        <title>Comparative genomics of bacteria in the genus Providencia isolated from wild Drosophila melanogaster.</title>
        <authorList>
            <person name="Galac M.R."/>
            <person name="Lazzaro B.P."/>
        </authorList>
    </citation>
    <scope>NUCLEOTIDE SEQUENCE [LARGE SCALE GENOMIC DNA]</scope>
    <source>
        <strain evidence="10 11">DSM 19968</strain>
    </source>
</reference>
<keyword evidence="6 8" id="KW-0949">S-adenosyl-L-methionine</keyword>
<dbReference type="eggNOG" id="COG2226">
    <property type="taxonomic scope" value="Bacteria"/>
</dbReference>
<evidence type="ECO:0000256" key="2">
    <source>
        <dbReference type="ARBA" id="ARBA00004746"/>
    </source>
</evidence>
<dbReference type="AlphaFoldDB" id="K8WME5"/>
<sequence length="261" mass="28539">MVLPLSDEKQKIALAFGRAAKRYDAIAHYQQNSGHQLLNLLTSTLSNSHNLHAKKVMDAGCGTGFFSQVMSESGADVMALDLASGMLEVARSKGAAAGYICADMESLPFDNKVFDIVFSNLALQWCGNLKDALSELYRVTKLGGVIAFTTLAQGSLSELSLAWTALDEQSHVNNFLSYQEIAESCQTWRHQLMLQPDKLYYPDLTSLLNSLKGIGATHLTAGRKGGLMTRQKLNQLASAYPMSNDGLVLTYQTVFGIIYRD</sequence>
<dbReference type="UniPathway" id="UPA00078"/>
<dbReference type="HAMAP" id="MF_00835">
    <property type="entry name" value="BioC"/>
    <property type="match status" value="1"/>
</dbReference>
<keyword evidence="11" id="KW-1185">Reference proteome</keyword>
<dbReference type="CDD" id="cd02440">
    <property type="entry name" value="AdoMet_MTases"/>
    <property type="match status" value="1"/>
</dbReference>
<keyword evidence="5 8" id="KW-0808">Transferase</keyword>
<dbReference type="GO" id="GO:0009102">
    <property type="term" value="P:biotin biosynthetic process"/>
    <property type="evidence" value="ECO:0007669"/>
    <property type="project" value="UniProtKB-UniRule"/>
</dbReference>
<dbReference type="SUPFAM" id="SSF53335">
    <property type="entry name" value="S-adenosyl-L-methionine-dependent methyltransferases"/>
    <property type="match status" value="1"/>
</dbReference>
<dbReference type="GO" id="GO:0032259">
    <property type="term" value="P:methylation"/>
    <property type="evidence" value="ECO:0007669"/>
    <property type="project" value="UniProtKB-KW"/>
</dbReference>
<dbReference type="GO" id="GO:0010340">
    <property type="term" value="F:carboxyl-O-methyltransferase activity"/>
    <property type="evidence" value="ECO:0007669"/>
    <property type="project" value="UniProtKB-UniRule"/>
</dbReference>
<gene>
    <name evidence="8" type="primary">bioC</name>
    <name evidence="10" type="ORF">OOA_10138</name>
</gene>
<dbReference type="PANTHER" id="PTHR43861:SF1">
    <property type="entry name" value="TRANS-ACONITATE 2-METHYLTRANSFERASE"/>
    <property type="match status" value="1"/>
</dbReference>
<dbReference type="Proteomes" id="UP000009336">
    <property type="component" value="Unassembled WGS sequence"/>
</dbReference>
<dbReference type="HOGENOM" id="CLU_046586_2_2_6"/>
<protein>
    <recommendedName>
        <fullName evidence="3 8">Malonyl-[acyl-carrier protein] O-methyltransferase</fullName>
        <shortName evidence="8">Malonyl-ACP O-methyltransferase</shortName>
        <ecNumber evidence="3 8">2.1.1.197</ecNumber>
    </recommendedName>
    <alternativeName>
        <fullName evidence="8">Biotin synthesis protein BioC</fullName>
    </alternativeName>
</protein>
<dbReference type="GO" id="GO:0008757">
    <property type="term" value="F:S-adenosylmethionine-dependent methyltransferase activity"/>
    <property type="evidence" value="ECO:0007669"/>
    <property type="project" value="InterPro"/>
</dbReference>
<dbReference type="GO" id="GO:0102130">
    <property type="term" value="F:malonyl-CoA methyltransferase activity"/>
    <property type="evidence" value="ECO:0007669"/>
    <property type="project" value="UniProtKB-EC"/>
</dbReference>
<dbReference type="OrthoDB" id="9760689at2"/>
<evidence type="ECO:0000256" key="1">
    <source>
        <dbReference type="ARBA" id="ARBA00000852"/>
    </source>
</evidence>
<feature type="domain" description="Methyltransferase type 11" evidence="9">
    <location>
        <begin position="58"/>
        <end position="148"/>
    </location>
</feature>
<dbReference type="Gene3D" id="3.40.50.150">
    <property type="entry name" value="Vaccinia Virus protein VP39"/>
    <property type="match status" value="1"/>
</dbReference>
<comment type="caution">
    <text evidence="10">The sequence shown here is derived from an EMBL/GenBank/DDBJ whole genome shotgun (WGS) entry which is preliminary data.</text>
</comment>
<comment type="catalytic activity">
    <reaction evidence="1 8">
        <text>malonyl-[ACP] + S-adenosyl-L-methionine = malonyl-[ACP] methyl ester + S-adenosyl-L-homocysteine</text>
        <dbReference type="Rhea" id="RHEA:17105"/>
        <dbReference type="Rhea" id="RHEA-COMP:9623"/>
        <dbReference type="Rhea" id="RHEA-COMP:9954"/>
        <dbReference type="ChEBI" id="CHEBI:57856"/>
        <dbReference type="ChEBI" id="CHEBI:59789"/>
        <dbReference type="ChEBI" id="CHEBI:78449"/>
        <dbReference type="ChEBI" id="CHEBI:78845"/>
        <dbReference type="EC" id="2.1.1.197"/>
    </reaction>
</comment>
<evidence type="ECO:0000256" key="3">
    <source>
        <dbReference type="ARBA" id="ARBA00012327"/>
    </source>
</evidence>
<accession>K8WME5</accession>
<comment type="function">
    <text evidence="8">Converts the free carboxyl group of a malonyl-thioester to its methyl ester by transfer of a methyl group from S-adenosyl-L-methionine (SAM). It allows to synthesize pimeloyl-ACP via the fatty acid synthetic pathway.</text>
</comment>
<dbReference type="InterPro" id="IPR029063">
    <property type="entry name" value="SAM-dependent_MTases_sf"/>
</dbReference>
<dbReference type="Pfam" id="PF08241">
    <property type="entry name" value="Methyltransf_11"/>
    <property type="match status" value="1"/>
</dbReference>
<comment type="similarity">
    <text evidence="8">Belongs to the methyltransferase superfamily.</text>
</comment>
<evidence type="ECO:0000256" key="6">
    <source>
        <dbReference type="ARBA" id="ARBA00022691"/>
    </source>
</evidence>
<dbReference type="EC" id="2.1.1.197" evidence="3 8"/>
<dbReference type="InterPro" id="IPR011814">
    <property type="entry name" value="BioC"/>
</dbReference>
<evidence type="ECO:0000256" key="5">
    <source>
        <dbReference type="ARBA" id="ARBA00022679"/>
    </source>
</evidence>
<dbReference type="STRING" id="1141662.OOA_10138"/>
<name>K8WME5_9GAMM</name>
<evidence type="ECO:0000256" key="7">
    <source>
        <dbReference type="ARBA" id="ARBA00022756"/>
    </source>
</evidence>
<dbReference type="InterPro" id="IPR013216">
    <property type="entry name" value="Methyltransf_11"/>
</dbReference>
<keyword evidence="4 8" id="KW-0489">Methyltransferase</keyword>
<evidence type="ECO:0000313" key="10">
    <source>
        <dbReference type="EMBL" id="EKT61778.1"/>
    </source>
</evidence>
<evidence type="ECO:0000256" key="4">
    <source>
        <dbReference type="ARBA" id="ARBA00022603"/>
    </source>
</evidence>
<comment type="pathway">
    <text evidence="2 8">Cofactor biosynthesis; biotin biosynthesis.</text>
</comment>
<dbReference type="RefSeq" id="WP_008912039.1">
    <property type="nucleotide sequence ID" value="NZ_KB233222.1"/>
</dbReference>
<dbReference type="NCBIfam" id="TIGR02072">
    <property type="entry name" value="BioC"/>
    <property type="match status" value="1"/>
</dbReference>